<feature type="domain" description="Nucleoside phosphorylase" evidence="1">
    <location>
        <begin position="65"/>
        <end position="331"/>
    </location>
</feature>
<reference evidence="2 3" key="1">
    <citation type="submission" date="2019-07" db="EMBL/GenBank/DDBJ databases">
        <title>Whole genome shotgun sequence of Reyranella soli NBRC 108950.</title>
        <authorList>
            <person name="Hosoyama A."/>
            <person name="Uohara A."/>
            <person name="Ohji S."/>
            <person name="Ichikawa N."/>
        </authorList>
    </citation>
    <scope>NUCLEOTIDE SEQUENCE [LARGE SCALE GENOMIC DNA]</scope>
    <source>
        <strain evidence="2 3">NBRC 108950</strain>
    </source>
</reference>
<dbReference type="CDD" id="cd09008">
    <property type="entry name" value="MTAN"/>
    <property type="match status" value="1"/>
</dbReference>
<dbReference type="AlphaFoldDB" id="A0A512N553"/>
<protein>
    <submittedName>
        <fullName evidence="2">Phosphorylase</fullName>
    </submittedName>
</protein>
<evidence type="ECO:0000313" key="2">
    <source>
        <dbReference type="EMBL" id="GEP54134.1"/>
    </source>
</evidence>
<evidence type="ECO:0000259" key="1">
    <source>
        <dbReference type="Pfam" id="PF01048"/>
    </source>
</evidence>
<dbReference type="Pfam" id="PF01048">
    <property type="entry name" value="PNP_UDP_1"/>
    <property type="match status" value="1"/>
</dbReference>
<gene>
    <name evidence="2" type="ORF">RSO01_13000</name>
</gene>
<organism evidence="2 3">
    <name type="scientific">Reyranella soli</name>
    <dbReference type="NCBI Taxonomy" id="1230389"/>
    <lineage>
        <taxon>Bacteria</taxon>
        <taxon>Pseudomonadati</taxon>
        <taxon>Pseudomonadota</taxon>
        <taxon>Alphaproteobacteria</taxon>
        <taxon>Hyphomicrobiales</taxon>
        <taxon>Reyranellaceae</taxon>
        <taxon>Reyranella</taxon>
    </lineage>
</organism>
<dbReference type="InterPro" id="IPR000845">
    <property type="entry name" value="Nucleoside_phosphorylase_d"/>
</dbReference>
<sequence length="337" mass="36409">MRRIDSVMFASAIGASRTRIDFFAKRDSTSYSADTMRFIAPILCLLLSLLALPLRAADRLDTVPRVAVICAFEPEWKTLKASLGEPKSHYANGVEFVTGTLSGRKVVLFLSGISMVNATMTTQLALDRFDVAGIVVSGIAGGVDPNLRIGDVAVAARWGQYLEAVFAREIDGKFQPPPWAKTPFANYGMIFPSEVWARTANGEERRFWFDADPGMLAAAGKLGATELKRCTAEEACLPGTPRVVVGGNGVSGAAFVDNAAFREYVFKTFEAHVLDMESAAVAMVAYANGVPFIAFRSLSDLAGGSEGVNQIRTFFQLASDNSATVVQRFLALWTPPR</sequence>
<dbReference type="GO" id="GO:0009116">
    <property type="term" value="P:nucleoside metabolic process"/>
    <property type="evidence" value="ECO:0007669"/>
    <property type="project" value="InterPro"/>
</dbReference>
<accession>A0A512N553</accession>
<dbReference type="Gene3D" id="3.40.50.1580">
    <property type="entry name" value="Nucleoside phosphorylase domain"/>
    <property type="match status" value="1"/>
</dbReference>
<proteinExistence type="predicted"/>
<dbReference type="EMBL" id="BKAJ01000023">
    <property type="protein sequence ID" value="GEP54134.1"/>
    <property type="molecule type" value="Genomic_DNA"/>
</dbReference>
<dbReference type="SUPFAM" id="SSF53167">
    <property type="entry name" value="Purine and uridine phosphorylases"/>
    <property type="match status" value="1"/>
</dbReference>
<keyword evidence="3" id="KW-1185">Reference proteome</keyword>
<dbReference type="InterPro" id="IPR035994">
    <property type="entry name" value="Nucleoside_phosphorylase_sf"/>
</dbReference>
<dbReference type="Proteomes" id="UP000321058">
    <property type="component" value="Unassembled WGS sequence"/>
</dbReference>
<comment type="caution">
    <text evidence="2">The sequence shown here is derived from an EMBL/GenBank/DDBJ whole genome shotgun (WGS) entry which is preliminary data.</text>
</comment>
<dbReference type="GO" id="GO:0003824">
    <property type="term" value="F:catalytic activity"/>
    <property type="evidence" value="ECO:0007669"/>
    <property type="project" value="InterPro"/>
</dbReference>
<dbReference type="PANTHER" id="PTHR21234:SF42">
    <property type="entry name" value="PHOSPHORYLASE SUPERFAMILY PROTEIN"/>
    <property type="match status" value="1"/>
</dbReference>
<name>A0A512N553_9HYPH</name>
<dbReference type="PANTHER" id="PTHR21234">
    <property type="entry name" value="PURINE NUCLEOSIDE PHOSPHORYLASE"/>
    <property type="match status" value="1"/>
</dbReference>
<evidence type="ECO:0000313" key="3">
    <source>
        <dbReference type="Proteomes" id="UP000321058"/>
    </source>
</evidence>